<dbReference type="Proteomes" id="UP000287527">
    <property type="component" value="Unassembled WGS sequence"/>
</dbReference>
<evidence type="ECO:0000256" key="1">
    <source>
        <dbReference type="SAM" id="SignalP"/>
    </source>
</evidence>
<accession>A0A444H6F1</accession>
<dbReference type="EMBL" id="SBII01000009">
    <property type="protein sequence ID" value="RWW98851.1"/>
    <property type="molecule type" value="Genomic_DNA"/>
</dbReference>
<reference evidence="2 3" key="1">
    <citation type="submission" date="2019-01" db="EMBL/GenBank/DDBJ databases">
        <title>Flavobacterium sp. nov.,isolated from freshwater.</title>
        <authorList>
            <person name="Zhang R."/>
            <person name="Du Z.-J."/>
        </authorList>
    </citation>
    <scope>NUCLEOTIDE SEQUENCE [LARGE SCALE GENOMIC DNA]</scope>
    <source>
        <strain evidence="2 3">1E403</strain>
    </source>
</reference>
<evidence type="ECO:0000313" key="2">
    <source>
        <dbReference type="EMBL" id="RWW98851.1"/>
    </source>
</evidence>
<evidence type="ECO:0008006" key="4">
    <source>
        <dbReference type="Google" id="ProtNLM"/>
    </source>
</evidence>
<keyword evidence="3" id="KW-1185">Reference proteome</keyword>
<evidence type="ECO:0000313" key="3">
    <source>
        <dbReference type="Proteomes" id="UP000287527"/>
    </source>
</evidence>
<feature type="signal peptide" evidence="1">
    <location>
        <begin position="1"/>
        <end position="22"/>
    </location>
</feature>
<sequence length="134" mass="14695">MKTIKFKFIAFLIVLASISACSTEKNEGYCFRSVYTAVKSVAGPETTAVNTAITINVTYVPLGTCGKFKQFTESTTFPKEIKVLVDYEGCNCLPTEKEETIPYSFTATTAGEYILKFQTADPSSPVTKKITVTE</sequence>
<dbReference type="PROSITE" id="PS51257">
    <property type="entry name" value="PROKAR_LIPOPROTEIN"/>
    <property type="match status" value="1"/>
</dbReference>
<proteinExistence type="predicted"/>
<name>A0A444H6F1_9FLAO</name>
<comment type="caution">
    <text evidence="2">The sequence shown here is derived from an EMBL/GenBank/DDBJ whole genome shotgun (WGS) entry which is preliminary data.</text>
</comment>
<gene>
    <name evidence="2" type="ORF">EPI11_13070</name>
</gene>
<protein>
    <recommendedName>
        <fullName evidence="4">Lipoprotein</fullName>
    </recommendedName>
</protein>
<feature type="chain" id="PRO_5019070751" description="Lipoprotein" evidence="1">
    <location>
        <begin position="23"/>
        <end position="134"/>
    </location>
</feature>
<dbReference type="OrthoDB" id="660065at2"/>
<dbReference type="RefSeq" id="WP_128390427.1">
    <property type="nucleotide sequence ID" value="NZ_SBII01000009.1"/>
</dbReference>
<organism evidence="2 3">
    <name type="scientific">Flavobacterium cerinum</name>
    <dbReference type="NCBI Taxonomy" id="2502784"/>
    <lineage>
        <taxon>Bacteria</taxon>
        <taxon>Pseudomonadati</taxon>
        <taxon>Bacteroidota</taxon>
        <taxon>Flavobacteriia</taxon>
        <taxon>Flavobacteriales</taxon>
        <taxon>Flavobacteriaceae</taxon>
        <taxon>Flavobacterium</taxon>
    </lineage>
</organism>
<keyword evidence="1" id="KW-0732">Signal</keyword>
<dbReference type="AlphaFoldDB" id="A0A444H6F1"/>